<reference evidence="2 3" key="2">
    <citation type="journal article" date="2013" name="Environ. Sci. Technol.">
        <title>The 4-tert-butylphenol-utilizing bacterium Sphingobium fuliginis OMI can degrade bisphenols via phenolic ring hydroxylation and meta-cleavage pathway.</title>
        <authorList>
            <person name="Ogata Y."/>
            <person name="Goda S."/>
            <person name="Toyama T."/>
            <person name="Sei K."/>
            <person name="Ike M."/>
        </authorList>
    </citation>
    <scope>NUCLEOTIDE SEQUENCE [LARGE SCALE GENOMIC DNA]</scope>
    <source>
        <strain evidence="2 3">OMI</strain>
    </source>
</reference>
<sequence length="42" mass="4654">MVHGDDRSRHNISPSGYTSGNQELGVTHSTGYVDSHVEWARL</sequence>
<evidence type="ECO:0000256" key="1">
    <source>
        <dbReference type="SAM" id="MobiDB-lite"/>
    </source>
</evidence>
<dbReference type="EMBL" id="BEWI01000032">
    <property type="protein sequence ID" value="GAY23064.1"/>
    <property type="molecule type" value="Genomic_DNA"/>
</dbReference>
<dbReference type="Proteomes" id="UP000221538">
    <property type="component" value="Unassembled WGS sequence"/>
</dbReference>
<proteinExistence type="predicted"/>
<feature type="compositionally biased region" description="Polar residues" evidence="1">
    <location>
        <begin position="11"/>
        <end position="30"/>
    </location>
</feature>
<dbReference type="AlphaFoldDB" id="A0A292ZJG2"/>
<accession>A0A292ZJG2</accession>
<name>A0A292ZJG2_SPHSA</name>
<reference evidence="2 3" key="1">
    <citation type="journal article" date="2013" name="Biodegradation">
        <title>Occurrence of 4-tert-butylphenol (4-t-BP) biodegradation in an aquatic sample caused by the presence of Spirodela polyrrhiza and isolation of a 4-t-BP-utilizing bacterium.</title>
        <authorList>
            <person name="Ogata Y."/>
            <person name="Toyama T."/>
            <person name="Yu N."/>
            <person name="Wang X."/>
            <person name="Sei K."/>
            <person name="Ike M."/>
        </authorList>
    </citation>
    <scope>NUCLEOTIDE SEQUENCE [LARGE SCALE GENOMIC DNA]</scope>
    <source>
        <strain evidence="2 3">OMI</strain>
    </source>
</reference>
<gene>
    <name evidence="2" type="ORF">SFOMI_3628</name>
</gene>
<evidence type="ECO:0000313" key="3">
    <source>
        <dbReference type="Proteomes" id="UP000221538"/>
    </source>
</evidence>
<evidence type="ECO:0000313" key="2">
    <source>
        <dbReference type="EMBL" id="GAY23064.1"/>
    </source>
</evidence>
<comment type="caution">
    <text evidence="2">The sequence shown here is derived from an EMBL/GenBank/DDBJ whole genome shotgun (WGS) entry which is preliminary data.</text>
</comment>
<protein>
    <submittedName>
        <fullName evidence="2">Uncharacterized protein</fullName>
    </submittedName>
</protein>
<feature type="region of interest" description="Disordered" evidence="1">
    <location>
        <begin position="1"/>
        <end position="30"/>
    </location>
</feature>
<organism evidence="2 3">
    <name type="scientific">Sphingobium fuliginis (strain ATCC 27551)</name>
    <dbReference type="NCBI Taxonomy" id="336203"/>
    <lineage>
        <taxon>Bacteria</taxon>
        <taxon>Pseudomonadati</taxon>
        <taxon>Pseudomonadota</taxon>
        <taxon>Alphaproteobacteria</taxon>
        <taxon>Sphingomonadales</taxon>
        <taxon>Sphingomonadaceae</taxon>
        <taxon>Sphingobium</taxon>
    </lineage>
</organism>